<dbReference type="PROSITE" id="PS51352">
    <property type="entry name" value="THIOREDOXIN_2"/>
    <property type="match status" value="1"/>
</dbReference>
<dbReference type="Gene3D" id="3.40.30.10">
    <property type="entry name" value="Glutaredoxin"/>
    <property type="match status" value="1"/>
</dbReference>
<feature type="binding site" evidence="3">
    <location>
        <position position="85"/>
    </location>
    <ligand>
        <name>Cu cation</name>
        <dbReference type="ChEBI" id="CHEBI:23378"/>
    </ligand>
</feature>
<evidence type="ECO:0000256" key="1">
    <source>
        <dbReference type="ARBA" id="ARBA00010996"/>
    </source>
</evidence>
<dbReference type="PANTHER" id="PTHR12151">
    <property type="entry name" value="ELECTRON TRANSPORT PROTIN SCO1/SENC FAMILY MEMBER"/>
    <property type="match status" value="1"/>
</dbReference>
<feature type="region of interest" description="Disordered" evidence="5">
    <location>
        <begin position="205"/>
        <end position="238"/>
    </location>
</feature>
<dbReference type="EMBL" id="JX649894">
    <property type="protein sequence ID" value="AGC72166.1"/>
    <property type="molecule type" value="Genomic_DNA"/>
</dbReference>
<dbReference type="CDD" id="cd02968">
    <property type="entry name" value="SCO"/>
    <property type="match status" value="1"/>
</dbReference>
<keyword evidence="4" id="KW-1015">Disulfide bond</keyword>
<evidence type="ECO:0000256" key="2">
    <source>
        <dbReference type="ARBA" id="ARBA00023008"/>
    </source>
</evidence>
<name>L7VXI9_9BACT</name>
<dbReference type="InterPro" id="IPR036249">
    <property type="entry name" value="Thioredoxin-like_sf"/>
</dbReference>
<feature type="compositionally biased region" description="Polar residues" evidence="5">
    <location>
        <begin position="228"/>
        <end position="238"/>
    </location>
</feature>
<proteinExistence type="inferred from homology"/>
<keyword evidence="3" id="KW-0479">Metal-binding</keyword>
<organism evidence="7">
    <name type="scientific">uncultured bacterium A1Q1_fos_962</name>
    <dbReference type="NCBI Taxonomy" id="1256592"/>
    <lineage>
        <taxon>Bacteria</taxon>
        <taxon>environmental samples</taxon>
    </lineage>
</organism>
<evidence type="ECO:0000256" key="3">
    <source>
        <dbReference type="PIRSR" id="PIRSR603782-1"/>
    </source>
</evidence>
<dbReference type="GO" id="GO:0046872">
    <property type="term" value="F:metal ion binding"/>
    <property type="evidence" value="ECO:0007669"/>
    <property type="project" value="UniProtKB-KW"/>
</dbReference>
<dbReference type="InterPro" id="IPR003782">
    <property type="entry name" value="SCO1/SenC"/>
</dbReference>
<dbReference type="Pfam" id="PF02630">
    <property type="entry name" value="SCO1-SenC"/>
    <property type="match status" value="1"/>
</dbReference>
<evidence type="ECO:0000256" key="5">
    <source>
        <dbReference type="SAM" id="MobiDB-lite"/>
    </source>
</evidence>
<keyword evidence="2 3" id="KW-0186">Copper</keyword>
<accession>L7VXI9</accession>
<dbReference type="PANTHER" id="PTHR12151:SF25">
    <property type="entry name" value="LINALOOL DEHYDRATASE_ISOMERASE DOMAIN-CONTAINING PROTEIN"/>
    <property type="match status" value="1"/>
</dbReference>
<dbReference type="InterPro" id="IPR013766">
    <property type="entry name" value="Thioredoxin_domain"/>
</dbReference>
<feature type="binding site" evidence="3">
    <location>
        <position position="81"/>
    </location>
    <ligand>
        <name>Cu cation</name>
        <dbReference type="ChEBI" id="CHEBI:23378"/>
    </ligand>
</feature>
<feature type="domain" description="Thioredoxin" evidence="6">
    <location>
        <begin position="43"/>
        <end position="202"/>
    </location>
</feature>
<comment type="similarity">
    <text evidence="1">Belongs to the SCO1/2 family.</text>
</comment>
<dbReference type="AlphaFoldDB" id="L7VXI9"/>
<evidence type="ECO:0000256" key="4">
    <source>
        <dbReference type="PIRSR" id="PIRSR603782-2"/>
    </source>
</evidence>
<sequence>MSRVLGFWLALLLIFSGGMLIWMLQRQSNPSSGSVQVDAPLATSSGPKMTEFELIDQTGQRMNSKDLLGKVWTGSFFFCSCPSTCYNQNMKLAQIQSQFASQGLISVSITCDPANDTPAALSNYASRFNADSRTWRFATPPDADVNYVQRLGSDFFNVAVREETHTDRVMVIDRNGKIRGAFSVLQPKQFAKLQELVAELLADGDGAVPDAATPGDPANETIDAPATSEPQPTASPLS</sequence>
<reference evidence="7" key="1">
    <citation type="submission" date="2012-09" db="EMBL/GenBank/DDBJ databases">
        <title>Metagenomic Characterization of a Microbial Community in Wastewater Detects High Levels of Antibiotic Resistance.</title>
        <authorList>
            <person name="Abrams M."/>
            <person name="Caldwell A."/>
            <person name="Vandaei E."/>
            <person name="Lee W."/>
            <person name="Perrott J."/>
            <person name="Khan S.Y."/>
            <person name="Ta J."/>
            <person name="Romero D."/>
            <person name="Nguyen V."/>
            <person name="Pourmand N."/>
            <person name="Ouverney C.C."/>
        </authorList>
    </citation>
    <scope>NUCLEOTIDE SEQUENCE</scope>
</reference>
<dbReference type="SUPFAM" id="SSF52833">
    <property type="entry name" value="Thioredoxin-like"/>
    <property type="match status" value="1"/>
</dbReference>
<feature type="disulfide bond" description="Redox-active" evidence="4">
    <location>
        <begin position="81"/>
        <end position="85"/>
    </location>
</feature>
<protein>
    <submittedName>
        <fullName evidence="7">Cytochrome oxidase biogenesis protein Sco1/SenC/PrrC, putative copper metallochaperone</fullName>
    </submittedName>
</protein>
<evidence type="ECO:0000313" key="7">
    <source>
        <dbReference type="EMBL" id="AGC72166.1"/>
    </source>
</evidence>
<evidence type="ECO:0000259" key="6">
    <source>
        <dbReference type="PROSITE" id="PS51352"/>
    </source>
</evidence>